<accession>A0ACC0J2Y9</accession>
<comment type="caution">
    <text evidence="1">The sequence shown here is derived from an EMBL/GenBank/DDBJ whole genome shotgun (WGS) entry which is preliminary data.</text>
</comment>
<name>A0ACC0J2Y9_9ERIC</name>
<sequence>MPLLLSSPILTALLLIFSTLLTPSSSTTFPNCHRNFTCVTVPVIGDAAGRLTGSEATLAETLMEGFNVNYSNQYATQCSNCTYFGNQCGFDSNSSQPICICDGDLPCHVPIVLLGSSSTNRFNLGIKLTIAFSIIVAVTWLITIIFCLKRRFTSSANAVAFWKKECVDDQIVEAFIRNYRSLAPKR</sequence>
<evidence type="ECO:0000313" key="2">
    <source>
        <dbReference type="Proteomes" id="UP001060215"/>
    </source>
</evidence>
<gene>
    <name evidence="1" type="ORF">LOK49_LG01G03497</name>
</gene>
<keyword evidence="2" id="KW-1185">Reference proteome</keyword>
<organism evidence="1 2">
    <name type="scientific">Camellia lanceoleosa</name>
    <dbReference type="NCBI Taxonomy" id="1840588"/>
    <lineage>
        <taxon>Eukaryota</taxon>
        <taxon>Viridiplantae</taxon>
        <taxon>Streptophyta</taxon>
        <taxon>Embryophyta</taxon>
        <taxon>Tracheophyta</taxon>
        <taxon>Spermatophyta</taxon>
        <taxon>Magnoliopsida</taxon>
        <taxon>eudicotyledons</taxon>
        <taxon>Gunneridae</taxon>
        <taxon>Pentapetalae</taxon>
        <taxon>asterids</taxon>
        <taxon>Ericales</taxon>
        <taxon>Theaceae</taxon>
        <taxon>Camellia</taxon>
    </lineage>
</organism>
<reference evidence="1 2" key="1">
    <citation type="journal article" date="2022" name="Plant J.">
        <title>Chromosome-level genome of Camellia lanceoleosa provides a valuable resource for understanding genome evolution and self-incompatibility.</title>
        <authorList>
            <person name="Gong W."/>
            <person name="Xiao S."/>
            <person name="Wang L."/>
            <person name="Liao Z."/>
            <person name="Chang Y."/>
            <person name="Mo W."/>
            <person name="Hu G."/>
            <person name="Li W."/>
            <person name="Zhao G."/>
            <person name="Zhu H."/>
            <person name="Hu X."/>
            <person name="Ji K."/>
            <person name="Xiang X."/>
            <person name="Song Q."/>
            <person name="Yuan D."/>
            <person name="Jin S."/>
            <person name="Zhang L."/>
        </authorList>
    </citation>
    <scope>NUCLEOTIDE SEQUENCE [LARGE SCALE GENOMIC DNA]</scope>
    <source>
        <strain evidence="1">SQ_2022a</strain>
    </source>
</reference>
<proteinExistence type="predicted"/>
<protein>
    <submittedName>
        <fullName evidence="1">Uncharacterized protein</fullName>
    </submittedName>
</protein>
<dbReference type="EMBL" id="CM045758">
    <property type="protein sequence ID" value="KAI8031939.1"/>
    <property type="molecule type" value="Genomic_DNA"/>
</dbReference>
<dbReference type="Proteomes" id="UP001060215">
    <property type="component" value="Chromosome 1"/>
</dbReference>
<evidence type="ECO:0000313" key="1">
    <source>
        <dbReference type="EMBL" id="KAI8031939.1"/>
    </source>
</evidence>